<evidence type="ECO:0000256" key="1">
    <source>
        <dbReference type="ARBA" id="ARBA00006484"/>
    </source>
</evidence>
<dbReference type="AlphaFoldDB" id="A0A4R5QEQ0"/>
<dbReference type="NCBIfam" id="NF005495">
    <property type="entry name" value="PRK07109.1"/>
    <property type="match status" value="1"/>
</dbReference>
<comment type="similarity">
    <text evidence="1">Belongs to the short-chain dehydrogenases/reductases (SDR) family.</text>
</comment>
<comment type="caution">
    <text evidence="4">The sequence shown here is derived from an EMBL/GenBank/DDBJ whole genome shotgun (WGS) entry which is preliminary data.</text>
</comment>
<evidence type="ECO:0000313" key="4">
    <source>
        <dbReference type="EMBL" id="TDH60887.1"/>
    </source>
</evidence>
<dbReference type="PROSITE" id="PS00061">
    <property type="entry name" value="ADH_SHORT"/>
    <property type="match status" value="1"/>
</dbReference>
<gene>
    <name evidence="4" type="ORF">E2C06_19915</name>
</gene>
<sequence>MWHGVFACLQTQEAKVARAFRTRAFKETVVITGASAGVGRATALAFARRGARVALIARGTEGLEAARRDAEAAGARQALALPADTADAAAVFAAADRAAAELGGIGTWVNCAMATVFAPVQETTPDEFRRVTEVTYLGYVHGTLAALRHMRPRNAGTIVQVGSALAYRAIPLQSAYCAAKFAIRGFTDSLRCELRHDGSLIRLTMVQLPAVNTPQFNWARSHMPRRAQPVPPIHQPEPVAERIVQAALHAPRELWVGGPSVQAILGTMIAPGLLDRLLAGRGYSGQMTAEPEPSDRLDNLMVPVPGDPGVHGRFDARSRSSVGAFDPTWLRGAAGLAVGALLPLAWRGLAAPPPARRRLPHG</sequence>
<evidence type="ECO:0000313" key="5">
    <source>
        <dbReference type="Proteomes" id="UP000295096"/>
    </source>
</evidence>
<proteinExistence type="inferred from homology"/>
<dbReference type="PANTHER" id="PTHR44196">
    <property type="entry name" value="DEHYDROGENASE/REDUCTASE SDR FAMILY MEMBER 7B"/>
    <property type="match status" value="1"/>
</dbReference>
<dbReference type="EMBL" id="SMSJ01000030">
    <property type="protein sequence ID" value="TDH60887.1"/>
    <property type="molecule type" value="Genomic_DNA"/>
</dbReference>
<evidence type="ECO:0000256" key="2">
    <source>
        <dbReference type="ARBA" id="ARBA00023002"/>
    </source>
</evidence>
<feature type="domain" description="Ketoreductase" evidence="3">
    <location>
        <begin position="27"/>
        <end position="214"/>
    </location>
</feature>
<protein>
    <submittedName>
        <fullName evidence="4">SDR family NAD(P)-dependent oxidoreductase</fullName>
    </submittedName>
</protein>
<reference evidence="4 5" key="1">
    <citation type="journal article" date="2016" name="J. Microbiol.">
        <title>Dankookia rubra gen. nov., sp. nov., an alphaproteobacterium isolated from sediment of a shallow stream.</title>
        <authorList>
            <person name="Kim W.H."/>
            <person name="Kim D.H."/>
            <person name="Kang K."/>
            <person name="Ahn T.Y."/>
        </authorList>
    </citation>
    <scope>NUCLEOTIDE SEQUENCE [LARGE SCALE GENOMIC DNA]</scope>
    <source>
        <strain evidence="4 5">JCM30602</strain>
    </source>
</reference>
<keyword evidence="2" id="KW-0560">Oxidoreductase</keyword>
<dbReference type="InterPro" id="IPR036291">
    <property type="entry name" value="NAD(P)-bd_dom_sf"/>
</dbReference>
<name>A0A4R5QEQ0_9PROT</name>
<evidence type="ECO:0000259" key="3">
    <source>
        <dbReference type="SMART" id="SM00822"/>
    </source>
</evidence>
<dbReference type="GO" id="GO:0016491">
    <property type="term" value="F:oxidoreductase activity"/>
    <property type="evidence" value="ECO:0007669"/>
    <property type="project" value="UniProtKB-KW"/>
</dbReference>
<dbReference type="InterPro" id="IPR002347">
    <property type="entry name" value="SDR_fam"/>
</dbReference>
<dbReference type="PRINTS" id="PR00081">
    <property type="entry name" value="GDHRDH"/>
</dbReference>
<keyword evidence="5" id="KW-1185">Reference proteome</keyword>
<organism evidence="4 5">
    <name type="scientific">Dankookia rubra</name>
    <dbReference type="NCBI Taxonomy" id="1442381"/>
    <lineage>
        <taxon>Bacteria</taxon>
        <taxon>Pseudomonadati</taxon>
        <taxon>Pseudomonadota</taxon>
        <taxon>Alphaproteobacteria</taxon>
        <taxon>Acetobacterales</taxon>
        <taxon>Roseomonadaceae</taxon>
        <taxon>Dankookia</taxon>
    </lineage>
</organism>
<dbReference type="SMART" id="SM00822">
    <property type="entry name" value="PKS_KR"/>
    <property type="match status" value="1"/>
</dbReference>
<dbReference type="Gene3D" id="3.40.50.720">
    <property type="entry name" value="NAD(P)-binding Rossmann-like Domain"/>
    <property type="match status" value="1"/>
</dbReference>
<dbReference type="Proteomes" id="UP000295096">
    <property type="component" value="Unassembled WGS sequence"/>
</dbReference>
<dbReference type="OrthoDB" id="9781689at2"/>
<dbReference type="GO" id="GO:0016020">
    <property type="term" value="C:membrane"/>
    <property type="evidence" value="ECO:0007669"/>
    <property type="project" value="TreeGrafter"/>
</dbReference>
<dbReference type="PANTHER" id="PTHR44196:SF1">
    <property type="entry name" value="DEHYDROGENASE_REDUCTASE SDR FAMILY MEMBER 7B"/>
    <property type="match status" value="1"/>
</dbReference>
<accession>A0A4R5QEQ0</accession>
<dbReference type="SUPFAM" id="SSF51735">
    <property type="entry name" value="NAD(P)-binding Rossmann-fold domains"/>
    <property type="match status" value="1"/>
</dbReference>
<dbReference type="InterPro" id="IPR057326">
    <property type="entry name" value="KR_dom"/>
</dbReference>
<dbReference type="InterPro" id="IPR020904">
    <property type="entry name" value="Sc_DH/Rdtase_CS"/>
</dbReference>
<dbReference type="Pfam" id="PF00106">
    <property type="entry name" value="adh_short"/>
    <property type="match status" value="1"/>
</dbReference>